<dbReference type="GO" id="GO:0005634">
    <property type="term" value="C:nucleus"/>
    <property type="evidence" value="ECO:0007669"/>
    <property type="project" value="InterPro"/>
</dbReference>
<sequence length="487" mass="52855">MMHSFFSSTTTADPTPPSPTSSVPSTSPSDTPPALPPKDPRPTSEAGAFTVATANAKANFATTTTNLRTAAMEGWSKLQSSLNNINFAQAGSKITKGFSSSVQATRERLGQVAPDEITELPQEYKDLEARVDALRAAHIALLKITKTYETETYDYPTQIQESVSELSTSIGYNITSFAATNLKGTNLPVPAAPAPPPAQQHKTLPHALARAAHTASAAVSTGPAVAAEGDRLGKALELYAGGWEKAAAARLEQDAAIAQNFLYPWQTTLNQAISVAMKARQAVRVSRLELDAAKQSLKSANPAKQEHARLEVENTEDDLVQKTEVAITLMKTVLENPEPIKNLNELVKAQLMYFSVAAEALSTVQGEIEELSVTAEGEYSRLAQDVPRSLIYLKVPRHGPGIAATHRPSVNQVTSARSNINSPATTWQRIIWRCDMQPLILRRILRVWIEPLVVKELKLNVDSSEITNREDDANWPKKNILGKQADP</sequence>
<evidence type="ECO:0008006" key="4">
    <source>
        <dbReference type="Google" id="ProtNLM"/>
    </source>
</evidence>
<name>A0A8H5F0N7_9AGAR</name>
<evidence type="ECO:0000256" key="1">
    <source>
        <dbReference type="SAM" id="MobiDB-lite"/>
    </source>
</evidence>
<evidence type="ECO:0000313" key="3">
    <source>
        <dbReference type="Proteomes" id="UP000567179"/>
    </source>
</evidence>
<dbReference type="AlphaFoldDB" id="A0A8H5F0N7"/>
<dbReference type="InterPro" id="IPR018859">
    <property type="entry name" value="BAR_dom-cont"/>
</dbReference>
<feature type="compositionally biased region" description="Low complexity" evidence="1">
    <location>
        <begin position="20"/>
        <end position="29"/>
    </location>
</feature>
<evidence type="ECO:0000313" key="2">
    <source>
        <dbReference type="EMBL" id="KAF5319364.1"/>
    </source>
</evidence>
<dbReference type="OrthoDB" id="5549748at2759"/>
<comment type="caution">
    <text evidence="2">The sequence shown here is derived from an EMBL/GenBank/DDBJ whole genome shotgun (WGS) entry which is preliminary data.</text>
</comment>
<proteinExistence type="predicted"/>
<feature type="region of interest" description="Disordered" evidence="1">
    <location>
        <begin position="1"/>
        <end position="45"/>
    </location>
</feature>
<dbReference type="InterPro" id="IPR027267">
    <property type="entry name" value="AH/BAR_dom_sf"/>
</dbReference>
<dbReference type="Gene3D" id="3.30.1560.10">
    <property type="entry name" value="Mago nashi"/>
    <property type="match status" value="1"/>
</dbReference>
<reference evidence="2 3" key="1">
    <citation type="journal article" date="2020" name="ISME J.">
        <title>Uncovering the hidden diversity of litter-decomposition mechanisms in mushroom-forming fungi.</title>
        <authorList>
            <person name="Floudas D."/>
            <person name="Bentzer J."/>
            <person name="Ahren D."/>
            <person name="Johansson T."/>
            <person name="Persson P."/>
            <person name="Tunlid A."/>
        </authorList>
    </citation>
    <scope>NUCLEOTIDE SEQUENCE [LARGE SCALE GENOMIC DNA]</scope>
    <source>
        <strain evidence="2 3">CBS 101986</strain>
    </source>
</reference>
<dbReference type="Gene3D" id="1.20.1270.60">
    <property type="entry name" value="Arfaptin homology (AH) domain/BAR domain"/>
    <property type="match status" value="1"/>
</dbReference>
<keyword evidence="3" id="KW-1185">Reference proteome</keyword>
<organism evidence="2 3">
    <name type="scientific">Psilocybe cf. subviscida</name>
    <dbReference type="NCBI Taxonomy" id="2480587"/>
    <lineage>
        <taxon>Eukaryota</taxon>
        <taxon>Fungi</taxon>
        <taxon>Dikarya</taxon>
        <taxon>Basidiomycota</taxon>
        <taxon>Agaricomycotina</taxon>
        <taxon>Agaricomycetes</taxon>
        <taxon>Agaricomycetidae</taxon>
        <taxon>Agaricales</taxon>
        <taxon>Agaricineae</taxon>
        <taxon>Strophariaceae</taxon>
        <taxon>Psilocybe</taxon>
    </lineage>
</organism>
<protein>
    <recommendedName>
        <fullName evidence="4">BAR domain-containing protein</fullName>
    </recommendedName>
</protein>
<accession>A0A8H5F0N7</accession>
<dbReference type="SUPFAM" id="SSF103657">
    <property type="entry name" value="BAR/IMD domain-like"/>
    <property type="match status" value="1"/>
</dbReference>
<dbReference type="Proteomes" id="UP000567179">
    <property type="component" value="Unassembled WGS sequence"/>
</dbReference>
<dbReference type="CDD" id="cd07600">
    <property type="entry name" value="BAR_Gvp36"/>
    <property type="match status" value="1"/>
</dbReference>
<dbReference type="EMBL" id="JAACJJ010000029">
    <property type="protein sequence ID" value="KAF5319364.1"/>
    <property type="molecule type" value="Genomic_DNA"/>
</dbReference>
<dbReference type="Pfam" id="PF10455">
    <property type="entry name" value="BAR_2"/>
    <property type="match status" value="1"/>
</dbReference>
<gene>
    <name evidence="2" type="ORF">D9619_008894</name>
</gene>
<dbReference type="InterPro" id="IPR036605">
    <property type="entry name" value="Mago_nashi_sf"/>
</dbReference>